<dbReference type="Gene3D" id="3.40.50.2000">
    <property type="entry name" value="Glycogen Phosphorylase B"/>
    <property type="match status" value="2"/>
</dbReference>
<dbReference type="SUPFAM" id="SSF53756">
    <property type="entry name" value="UDP-Glycosyltransferase/glycogen phosphorylase"/>
    <property type="match status" value="1"/>
</dbReference>
<dbReference type="Proteomes" id="UP000008461">
    <property type="component" value="Chromosome"/>
</dbReference>
<dbReference type="HOGENOM" id="CLU_009583_14_3_10"/>
<dbReference type="InterPro" id="IPR001296">
    <property type="entry name" value="Glyco_trans_1"/>
</dbReference>
<dbReference type="PANTHER" id="PTHR12526">
    <property type="entry name" value="GLYCOSYLTRANSFERASE"/>
    <property type="match status" value="1"/>
</dbReference>
<gene>
    <name evidence="6" type="ordered locus">Halhy_0379</name>
</gene>
<dbReference type="CDD" id="cd03801">
    <property type="entry name" value="GT4_PimA-like"/>
    <property type="match status" value="1"/>
</dbReference>
<dbReference type="GO" id="GO:0016757">
    <property type="term" value="F:glycosyltransferase activity"/>
    <property type="evidence" value="ECO:0007669"/>
    <property type="project" value="UniProtKB-KW"/>
</dbReference>
<name>F4KX63_HALH1</name>
<protein>
    <submittedName>
        <fullName evidence="6">Glycosyl transferase group 1</fullName>
    </submittedName>
</protein>
<organism evidence="6 7">
    <name type="scientific">Haliscomenobacter hydrossis (strain ATCC 27775 / DSM 1100 / LMG 10767 / O)</name>
    <dbReference type="NCBI Taxonomy" id="760192"/>
    <lineage>
        <taxon>Bacteria</taxon>
        <taxon>Pseudomonadati</taxon>
        <taxon>Bacteroidota</taxon>
        <taxon>Saprospiria</taxon>
        <taxon>Saprospirales</taxon>
        <taxon>Haliscomenobacteraceae</taxon>
        <taxon>Haliscomenobacter</taxon>
    </lineage>
</organism>
<evidence type="ECO:0000256" key="1">
    <source>
        <dbReference type="ARBA" id="ARBA00009481"/>
    </source>
</evidence>
<proteinExistence type="inferred from homology"/>
<keyword evidence="3 6" id="KW-0808">Transferase</keyword>
<evidence type="ECO:0000256" key="3">
    <source>
        <dbReference type="ARBA" id="ARBA00022679"/>
    </source>
</evidence>
<evidence type="ECO:0000259" key="4">
    <source>
        <dbReference type="Pfam" id="PF00534"/>
    </source>
</evidence>
<dbReference type="EMBL" id="CP002691">
    <property type="protein sequence ID" value="AEE48291.1"/>
    <property type="molecule type" value="Genomic_DNA"/>
</dbReference>
<reference key="2">
    <citation type="submission" date="2011-04" db="EMBL/GenBank/DDBJ databases">
        <title>Complete sequence of chromosome of Haliscomenobacter hydrossis DSM 1100.</title>
        <authorList>
            <consortium name="US DOE Joint Genome Institute (JGI-PGF)"/>
            <person name="Lucas S."/>
            <person name="Han J."/>
            <person name="Lapidus A."/>
            <person name="Bruce D."/>
            <person name="Goodwin L."/>
            <person name="Pitluck S."/>
            <person name="Peters L."/>
            <person name="Kyrpides N."/>
            <person name="Mavromatis K."/>
            <person name="Ivanova N."/>
            <person name="Ovchinnikova G."/>
            <person name="Pagani I."/>
            <person name="Daligault H."/>
            <person name="Detter J.C."/>
            <person name="Han C."/>
            <person name="Land M."/>
            <person name="Hauser L."/>
            <person name="Markowitz V."/>
            <person name="Cheng J.-F."/>
            <person name="Hugenholtz P."/>
            <person name="Woyke T."/>
            <person name="Wu D."/>
            <person name="Verbarg S."/>
            <person name="Frueling A."/>
            <person name="Brambilla E."/>
            <person name="Klenk H.-P."/>
            <person name="Eisen J.A."/>
        </authorList>
    </citation>
    <scope>NUCLEOTIDE SEQUENCE</scope>
    <source>
        <strain>DSM 1100</strain>
    </source>
</reference>
<evidence type="ECO:0000256" key="2">
    <source>
        <dbReference type="ARBA" id="ARBA00022676"/>
    </source>
</evidence>
<feature type="domain" description="Glycosyltransferase subfamily 4-like N-terminal" evidence="5">
    <location>
        <begin position="78"/>
        <end position="177"/>
    </location>
</feature>
<evidence type="ECO:0000313" key="7">
    <source>
        <dbReference type="Proteomes" id="UP000008461"/>
    </source>
</evidence>
<dbReference type="AlphaFoldDB" id="F4KX63"/>
<dbReference type="RefSeq" id="WP_013762855.1">
    <property type="nucleotide sequence ID" value="NC_015510.1"/>
</dbReference>
<dbReference type="STRING" id="760192.Halhy_0379"/>
<reference evidence="6 7" key="1">
    <citation type="journal article" date="2011" name="Stand. Genomic Sci.">
        <title>Complete genome sequence of Haliscomenobacter hydrossis type strain (O).</title>
        <authorList>
            <consortium name="US DOE Joint Genome Institute (JGI-PGF)"/>
            <person name="Daligault H."/>
            <person name="Lapidus A."/>
            <person name="Zeytun A."/>
            <person name="Nolan M."/>
            <person name="Lucas S."/>
            <person name="Del Rio T.G."/>
            <person name="Tice H."/>
            <person name="Cheng J.F."/>
            <person name="Tapia R."/>
            <person name="Han C."/>
            <person name="Goodwin L."/>
            <person name="Pitluck S."/>
            <person name="Liolios K."/>
            <person name="Pagani I."/>
            <person name="Ivanova N."/>
            <person name="Huntemann M."/>
            <person name="Mavromatis K."/>
            <person name="Mikhailova N."/>
            <person name="Pati A."/>
            <person name="Chen A."/>
            <person name="Palaniappan K."/>
            <person name="Land M."/>
            <person name="Hauser L."/>
            <person name="Brambilla E.M."/>
            <person name="Rohde M."/>
            <person name="Verbarg S."/>
            <person name="Goker M."/>
            <person name="Bristow J."/>
            <person name="Eisen J.A."/>
            <person name="Markowitz V."/>
            <person name="Hugenholtz P."/>
            <person name="Kyrpides N.C."/>
            <person name="Klenk H.P."/>
            <person name="Woyke T."/>
        </authorList>
    </citation>
    <scope>NUCLEOTIDE SEQUENCE [LARGE SCALE GENOMIC DNA]</scope>
    <source>
        <strain evidence="7">ATCC 27775 / DSM 1100 / LMG 10767 / O</strain>
    </source>
</reference>
<sequence length="384" mass="42961">MERNVAIVTPLIPTYSETFLRAHIELLPFNMHHFYALPKMGYHPIYDGQGKPLFSDFKWFNYLETGIDRLFGETGIGYFFRKKAMSKYFHEHHIDALLVEYGPTATYILDVCKQNKVPLIVHFHGRDAYHYKTLARFGKKYPALFDYAASIISVSADMSKQLIALGAPAEKLVLNPCTPNTHLFNYQDIGNNPPVFITVGRFAAKKGPEYVIKAFGRVVEQIPEAKMLMVGEGELWETCKQLSRDLGLSEKIEFLGSCAPTRVAELHHEARVFVQHSRRAEDGDSEGTPVSVLEAMKSGLPVVSTRHAGIKDVVLEGETGFLVDEGDWEGMAEAMIQLAKDPAMAAAMGKKGSTRANAHYTMEQHIQRLADAIQAAIDNKQVKV</sequence>
<feature type="domain" description="Glycosyl transferase family 1" evidence="4">
    <location>
        <begin position="188"/>
        <end position="353"/>
    </location>
</feature>
<dbReference type="PANTHER" id="PTHR12526:SF640">
    <property type="entry name" value="COLANIC ACID BIOSYNTHESIS GLYCOSYLTRANSFERASE WCAL-RELATED"/>
    <property type="match status" value="1"/>
</dbReference>
<dbReference type="Pfam" id="PF00534">
    <property type="entry name" value="Glycos_transf_1"/>
    <property type="match status" value="1"/>
</dbReference>
<dbReference type="eggNOG" id="COG0438">
    <property type="taxonomic scope" value="Bacteria"/>
</dbReference>
<comment type="similarity">
    <text evidence="1">Belongs to the glycosyltransferase group 1 family. Glycosyltransferase 4 subfamily.</text>
</comment>
<dbReference type="Pfam" id="PF13439">
    <property type="entry name" value="Glyco_transf_4"/>
    <property type="match status" value="1"/>
</dbReference>
<evidence type="ECO:0000259" key="5">
    <source>
        <dbReference type="Pfam" id="PF13439"/>
    </source>
</evidence>
<accession>F4KX63</accession>
<keyword evidence="2" id="KW-0328">Glycosyltransferase</keyword>
<evidence type="ECO:0000313" key="6">
    <source>
        <dbReference type="EMBL" id="AEE48291.1"/>
    </source>
</evidence>
<dbReference type="KEGG" id="hhy:Halhy_0379"/>
<dbReference type="InterPro" id="IPR028098">
    <property type="entry name" value="Glyco_trans_4-like_N"/>
</dbReference>
<keyword evidence="7" id="KW-1185">Reference proteome</keyword>
<dbReference type="OrthoDB" id="9792322at2"/>